<keyword evidence="10 11" id="KW-0119">Carbohydrate metabolism</keyword>
<keyword evidence="6 11" id="KW-0418">Kinase</keyword>
<dbReference type="PRINTS" id="PR00959">
    <property type="entry name" value="MEVGALKINASE"/>
</dbReference>
<keyword evidence="3 11" id="KW-0808">Transferase</keyword>
<feature type="domain" description="GHMP kinase N-terminal" evidence="13">
    <location>
        <begin position="103"/>
        <end position="185"/>
    </location>
</feature>
<dbReference type="GO" id="GO:0005524">
    <property type="term" value="F:ATP binding"/>
    <property type="evidence" value="ECO:0007669"/>
    <property type="project" value="UniProtKB-UniRule"/>
</dbReference>
<evidence type="ECO:0000256" key="9">
    <source>
        <dbReference type="ARBA" id="ARBA00023144"/>
    </source>
</evidence>
<comment type="catalytic activity">
    <reaction evidence="11">
        <text>alpha-D-galactose + ATP = alpha-D-galactose 1-phosphate + ADP + H(+)</text>
        <dbReference type="Rhea" id="RHEA:13553"/>
        <dbReference type="ChEBI" id="CHEBI:15378"/>
        <dbReference type="ChEBI" id="CHEBI:28061"/>
        <dbReference type="ChEBI" id="CHEBI:30616"/>
        <dbReference type="ChEBI" id="CHEBI:58336"/>
        <dbReference type="ChEBI" id="CHEBI:456216"/>
        <dbReference type="EC" id="2.7.1.6"/>
    </reaction>
</comment>
<dbReference type="PROSITE" id="PS00106">
    <property type="entry name" value="GALACTOKINASE"/>
    <property type="match status" value="1"/>
</dbReference>
<keyword evidence="9 11" id="KW-0299">Galactose metabolism</keyword>
<dbReference type="InterPro" id="IPR006204">
    <property type="entry name" value="GHMP_kinase_N_dom"/>
</dbReference>
<dbReference type="SUPFAM" id="SSF54211">
    <property type="entry name" value="Ribosomal protein S5 domain 2-like"/>
    <property type="match status" value="1"/>
</dbReference>
<dbReference type="InterPro" id="IPR019539">
    <property type="entry name" value="GalKase_N"/>
</dbReference>
<dbReference type="HAMAP" id="MF_00246">
    <property type="entry name" value="Galactokinase"/>
    <property type="match status" value="1"/>
</dbReference>
<evidence type="ECO:0000256" key="7">
    <source>
        <dbReference type="ARBA" id="ARBA00022840"/>
    </source>
</evidence>
<comment type="pathway">
    <text evidence="11">Carbohydrate metabolism; galactose metabolism.</text>
</comment>
<dbReference type="EMBL" id="MLCF01000011">
    <property type="protein sequence ID" value="OIV38874.1"/>
    <property type="molecule type" value="Genomic_DNA"/>
</dbReference>
<dbReference type="Gene3D" id="3.30.70.890">
    <property type="entry name" value="GHMP kinase, C-terminal domain"/>
    <property type="match status" value="1"/>
</dbReference>
<evidence type="ECO:0000256" key="10">
    <source>
        <dbReference type="ARBA" id="ARBA00023277"/>
    </source>
</evidence>
<dbReference type="Pfam" id="PF08544">
    <property type="entry name" value="GHMP_kinases_C"/>
    <property type="match status" value="1"/>
</dbReference>
<accession>A0A1J7CGT3</accession>
<dbReference type="GO" id="GO:0004335">
    <property type="term" value="F:galactokinase activity"/>
    <property type="evidence" value="ECO:0007669"/>
    <property type="project" value="UniProtKB-UniRule"/>
</dbReference>
<keyword evidence="8 11" id="KW-0460">Magnesium</keyword>
<sequence length="390" mass="40657">MQRTAAEVAAAFGEVFGGEPAGVWAAPGRANVIGEHTDYNEGFVLPVALPHAAYLAVRPREDGRLRIVSAQMAVDGAGAAVIEADLDAVQPGSPAGWAGHLAGVVWQLRREGHQVPGADLYLDSTVPVGGGMSSSHAIECAVALAYDELFDLGLDRPELARVAQHVENDFIGAPTGILDQMASLCCTEGHAMFLDTRDLSSRQVPLDLVGEGLRLLVVDTLVKHSHADGEYGKRRAGCEAAAAALGVPALRDVPLDGLEAALARLDDPELRRLTRHVVTEDARVEQVVALLDAGRVREIGPLLVEGHASLRDDYRVSVPELDTAVEGALAGGALGARMMGGGFGGSAIVLADADAVEKVAESVKAAFAAAGYREPRVFEAVPSAGARRLG</sequence>
<comment type="similarity">
    <text evidence="1 11">Belongs to the GHMP kinase family. GalK subfamily.</text>
</comment>
<dbReference type="PIRSF" id="PIRSF000530">
    <property type="entry name" value="Galactokinase"/>
    <property type="match status" value="1"/>
</dbReference>
<evidence type="ECO:0000256" key="2">
    <source>
        <dbReference type="ARBA" id="ARBA00022490"/>
    </source>
</evidence>
<evidence type="ECO:0000259" key="15">
    <source>
        <dbReference type="Pfam" id="PF10509"/>
    </source>
</evidence>
<comment type="caution">
    <text evidence="11">Lacks conserved residue(s) required for the propagation of feature annotation.</text>
</comment>
<keyword evidence="17" id="KW-1185">Reference proteome</keyword>
<evidence type="ECO:0000256" key="8">
    <source>
        <dbReference type="ARBA" id="ARBA00022842"/>
    </source>
</evidence>
<dbReference type="Gene3D" id="3.30.230.10">
    <property type="match status" value="1"/>
</dbReference>
<dbReference type="PANTHER" id="PTHR10457">
    <property type="entry name" value="MEVALONATE KINASE/GALACTOKINASE"/>
    <property type="match status" value="1"/>
</dbReference>
<evidence type="ECO:0000259" key="14">
    <source>
        <dbReference type="Pfam" id="PF08544"/>
    </source>
</evidence>
<reference evidence="16 17" key="1">
    <citation type="submission" date="2016-10" db="EMBL/GenBank/DDBJ databases">
        <title>Genome sequence of Streptomyces gilvigriseus MUSC 26.</title>
        <authorList>
            <person name="Lee L.-H."/>
            <person name="Ser H.-L."/>
        </authorList>
    </citation>
    <scope>NUCLEOTIDE SEQUENCE [LARGE SCALE GENOMIC DNA]</scope>
    <source>
        <strain evidence="16 17">MUSC 26</strain>
    </source>
</reference>
<evidence type="ECO:0000313" key="16">
    <source>
        <dbReference type="EMBL" id="OIV38874.1"/>
    </source>
</evidence>
<dbReference type="GO" id="GO:0005829">
    <property type="term" value="C:cytosol"/>
    <property type="evidence" value="ECO:0007669"/>
    <property type="project" value="TreeGrafter"/>
</dbReference>
<dbReference type="InterPro" id="IPR036554">
    <property type="entry name" value="GHMP_kinase_C_sf"/>
</dbReference>
<evidence type="ECO:0000256" key="1">
    <source>
        <dbReference type="ARBA" id="ARBA00006566"/>
    </source>
</evidence>
<dbReference type="InterPro" id="IPR020568">
    <property type="entry name" value="Ribosomal_Su5_D2-typ_SF"/>
</dbReference>
<dbReference type="Pfam" id="PF00288">
    <property type="entry name" value="GHMP_kinases_N"/>
    <property type="match status" value="1"/>
</dbReference>
<protein>
    <recommendedName>
        <fullName evidence="11 12">Galactokinase</fullName>
        <ecNumber evidence="11 12">2.7.1.6</ecNumber>
    </recommendedName>
    <alternativeName>
        <fullName evidence="11">Galactose kinase</fullName>
    </alternativeName>
</protein>
<feature type="binding site" evidence="11">
    <location>
        <begin position="35"/>
        <end position="38"/>
    </location>
    <ligand>
        <name>substrate</name>
    </ligand>
</feature>
<comment type="subcellular location">
    <subcellularLocation>
        <location evidence="11">Cytoplasm</location>
    </subcellularLocation>
</comment>
<keyword evidence="2 11" id="KW-0963">Cytoplasm</keyword>
<dbReference type="FunFam" id="3.30.230.10:FF:000017">
    <property type="entry name" value="Galactokinase"/>
    <property type="match status" value="1"/>
</dbReference>
<keyword evidence="4 11" id="KW-0479">Metal-binding</keyword>
<dbReference type="EC" id="2.7.1.6" evidence="11 12"/>
<dbReference type="InterPro" id="IPR000705">
    <property type="entry name" value="Galactokinase"/>
</dbReference>
<organism evidence="16 17">
    <name type="scientific">Mangrovactinospora gilvigrisea</name>
    <dbReference type="NCBI Taxonomy" id="1428644"/>
    <lineage>
        <taxon>Bacteria</taxon>
        <taxon>Bacillati</taxon>
        <taxon>Actinomycetota</taxon>
        <taxon>Actinomycetes</taxon>
        <taxon>Kitasatosporales</taxon>
        <taxon>Streptomycetaceae</taxon>
        <taxon>Mangrovactinospora</taxon>
    </lineage>
</organism>
<feature type="binding site" evidence="11">
    <location>
        <position position="167"/>
    </location>
    <ligand>
        <name>Mg(2+)</name>
        <dbReference type="ChEBI" id="CHEBI:18420"/>
    </ligand>
</feature>
<evidence type="ECO:0000256" key="3">
    <source>
        <dbReference type="ARBA" id="ARBA00022679"/>
    </source>
</evidence>
<dbReference type="InterPro" id="IPR014721">
    <property type="entry name" value="Ribsml_uS5_D2-typ_fold_subgr"/>
</dbReference>
<evidence type="ECO:0000256" key="12">
    <source>
        <dbReference type="NCBIfam" id="TIGR00131"/>
    </source>
</evidence>
<evidence type="ECO:0000256" key="4">
    <source>
        <dbReference type="ARBA" id="ARBA00022723"/>
    </source>
</evidence>
<dbReference type="PRINTS" id="PR00473">
    <property type="entry name" value="GALCTOKINASE"/>
</dbReference>
<dbReference type="SUPFAM" id="SSF55060">
    <property type="entry name" value="GHMP Kinase, C-terminal domain"/>
    <property type="match status" value="1"/>
</dbReference>
<dbReference type="UniPathway" id="UPA00214"/>
<dbReference type="AlphaFoldDB" id="A0A1J7CGT3"/>
<feature type="binding site" evidence="11">
    <location>
        <position position="231"/>
    </location>
    <ligand>
        <name>substrate</name>
    </ligand>
</feature>
<dbReference type="InterPro" id="IPR022963">
    <property type="entry name" value="Galactokinase_bac"/>
</dbReference>
<feature type="site" description="Transition state stabilizer" evidence="11">
    <location>
        <position position="29"/>
    </location>
</feature>
<evidence type="ECO:0000259" key="13">
    <source>
        <dbReference type="Pfam" id="PF00288"/>
    </source>
</evidence>
<keyword evidence="7 11" id="KW-0067">ATP-binding</keyword>
<feature type="binding site" evidence="11">
    <location>
        <position position="135"/>
    </location>
    <ligand>
        <name>Mg(2+)</name>
        <dbReference type="ChEBI" id="CHEBI:18420"/>
    </ligand>
</feature>
<keyword evidence="5 11" id="KW-0547">Nucleotide-binding</keyword>
<dbReference type="Proteomes" id="UP000243342">
    <property type="component" value="Unassembled WGS sequence"/>
</dbReference>
<feature type="domain" description="GHMP kinase C-terminal" evidence="14">
    <location>
        <begin position="289"/>
        <end position="368"/>
    </location>
</feature>
<feature type="domain" description="Galactokinase N-terminal" evidence="15">
    <location>
        <begin position="11"/>
        <end position="59"/>
    </location>
</feature>
<dbReference type="GO" id="GO:0006012">
    <property type="term" value="P:galactose metabolic process"/>
    <property type="evidence" value="ECO:0007669"/>
    <property type="project" value="UniProtKB-UniRule"/>
</dbReference>
<dbReference type="NCBIfam" id="TIGR00131">
    <property type="entry name" value="gal_kin"/>
    <property type="match status" value="1"/>
</dbReference>
<name>A0A1J7CGT3_9ACTN</name>
<evidence type="ECO:0000256" key="11">
    <source>
        <dbReference type="HAMAP-Rule" id="MF_00246"/>
    </source>
</evidence>
<feature type="active site" description="Proton acceptor" evidence="11">
    <location>
        <position position="179"/>
    </location>
</feature>
<comment type="caution">
    <text evidence="16">The sequence shown here is derived from an EMBL/GenBank/DDBJ whole genome shotgun (WGS) entry which is preliminary data.</text>
</comment>
<evidence type="ECO:0000313" key="17">
    <source>
        <dbReference type="Proteomes" id="UP000243342"/>
    </source>
</evidence>
<comment type="function">
    <text evidence="11">Catalyzes the transfer of the gamma-phosphate of ATP to D-galactose to form alpha-D-galactose-1-phosphate (Gal-1-P).</text>
</comment>
<gene>
    <name evidence="11" type="primary">galK</name>
    <name evidence="16" type="ORF">BIV57_03835</name>
</gene>
<dbReference type="FunFam" id="3.30.70.890:FF:000001">
    <property type="entry name" value="Galactokinase"/>
    <property type="match status" value="1"/>
</dbReference>
<evidence type="ECO:0000256" key="6">
    <source>
        <dbReference type="ARBA" id="ARBA00022777"/>
    </source>
</evidence>
<dbReference type="STRING" id="1428644.BIV57_03835"/>
<dbReference type="InterPro" id="IPR013750">
    <property type="entry name" value="GHMP_kinase_C_dom"/>
</dbReference>
<proteinExistence type="inferred from homology"/>
<feature type="binding site" evidence="11">
    <location>
        <position position="69"/>
    </location>
    <ligand>
        <name>ATP</name>
        <dbReference type="ChEBI" id="CHEBI:30616"/>
    </ligand>
</feature>
<dbReference type="Pfam" id="PF10509">
    <property type="entry name" value="GalKase_gal_bdg"/>
    <property type="match status" value="1"/>
</dbReference>
<dbReference type="InterPro" id="IPR006206">
    <property type="entry name" value="Mevalonate/galactokinase"/>
</dbReference>
<dbReference type="GO" id="GO:0000287">
    <property type="term" value="F:magnesium ion binding"/>
    <property type="evidence" value="ECO:0007669"/>
    <property type="project" value="UniProtKB-UniRule"/>
</dbReference>
<dbReference type="PANTHER" id="PTHR10457:SF7">
    <property type="entry name" value="GALACTOKINASE-RELATED"/>
    <property type="match status" value="1"/>
</dbReference>
<evidence type="ECO:0000256" key="5">
    <source>
        <dbReference type="ARBA" id="ARBA00022741"/>
    </source>
</evidence>
<dbReference type="InterPro" id="IPR019741">
    <property type="entry name" value="Galactokinase_CS"/>
</dbReference>